<protein>
    <submittedName>
        <fullName evidence="1">Uncharacterized protein</fullName>
    </submittedName>
</protein>
<gene>
    <name evidence="1" type="ORF">L5515_018513</name>
</gene>
<proteinExistence type="predicted"/>
<dbReference type="Proteomes" id="UP000829354">
    <property type="component" value="Chromosome X"/>
</dbReference>
<organism evidence="1 2">
    <name type="scientific">Caenorhabditis briggsae</name>
    <dbReference type="NCBI Taxonomy" id="6238"/>
    <lineage>
        <taxon>Eukaryota</taxon>
        <taxon>Metazoa</taxon>
        <taxon>Ecdysozoa</taxon>
        <taxon>Nematoda</taxon>
        <taxon>Chromadorea</taxon>
        <taxon>Rhabditida</taxon>
        <taxon>Rhabditina</taxon>
        <taxon>Rhabditomorpha</taxon>
        <taxon>Rhabditoidea</taxon>
        <taxon>Rhabditidae</taxon>
        <taxon>Peloderinae</taxon>
        <taxon>Caenorhabditis</taxon>
    </lineage>
</organism>
<dbReference type="AlphaFoldDB" id="A0AAE9JRY2"/>
<evidence type="ECO:0000313" key="2">
    <source>
        <dbReference type="Proteomes" id="UP000829354"/>
    </source>
</evidence>
<reference evidence="1 2" key="1">
    <citation type="submission" date="2022-04" db="EMBL/GenBank/DDBJ databases">
        <title>Chromosome-level reference genomes for two strains of Caenorhabditis briggsae: an improved platform for comparative genomics.</title>
        <authorList>
            <person name="Stevens L."/>
            <person name="Andersen E."/>
        </authorList>
    </citation>
    <scope>NUCLEOTIDE SEQUENCE [LARGE SCALE GENOMIC DNA]</scope>
    <source>
        <strain evidence="1">VX34</strain>
        <tissue evidence="1">Whole-organism</tissue>
    </source>
</reference>
<name>A0AAE9JRY2_CAEBR</name>
<keyword evidence="2" id="KW-1185">Reference proteome</keyword>
<evidence type="ECO:0000313" key="1">
    <source>
        <dbReference type="EMBL" id="UMM42840.1"/>
    </source>
</evidence>
<sequence length="198" mass="22552">MYYCVGNGNLVLSDCDVSTLINLQNAFLEIQQSKLNRIGNIAKESLSPKGFRTSGSRTGCEKDLEMAIPQLVRVTRWKLEMLTNTSWLLERAIIVDPIEQTLMLERNHHFFRQRSISVESEDAKSVEEVETVLERHHHLVSHRSISDASTGSNDGVEFTILEEGEFAEFEKMLKYETNRELRNSDSVQEVSSSSTNLN</sequence>
<accession>A0AAE9JRY2</accession>
<dbReference type="EMBL" id="CP092625">
    <property type="protein sequence ID" value="UMM42840.1"/>
    <property type="molecule type" value="Genomic_DNA"/>
</dbReference>